<gene>
    <name evidence="2" type="ORF">A3A74_01465</name>
</gene>
<evidence type="ECO:0000313" key="2">
    <source>
        <dbReference type="EMBL" id="OGK41024.1"/>
    </source>
</evidence>
<evidence type="ECO:0000313" key="3">
    <source>
        <dbReference type="Proteomes" id="UP000179270"/>
    </source>
</evidence>
<dbReference type="EMBL" id="MGAF01000023">
    <property type="protein sequence ID" value="OGK41024.1"/>
    <property type="molecule type" value="Genomic_DNA"/>
</dbReference>
<keyword evidence="1" id="KW-1133">Transmembrane helix</keyword>
<keyword evidence="1" id="KW-0812">Transmembrane</keyword>
<comment type="caution">
    <text evidence="2">The sequence shown here is derived from an EMBL/GenBank/DDBJ whole genome shotgun (WGS) entry which is preliminary data.</text>
</comment>
<reference evidence="2 3" key="1">
    <citation type="journal article" date="2016" name="Nat. Commun.">
        <title>Thousands of microbial genomes shed light on interconnected biogeochemical processes in an aquifer system.</title>
        <authorList>
            <person name="Anantharaman K."/>
            <person name="Brown C.T."/>
            <person name="Hug L.A."/>
            <person name="Sharon I."/>
            <person name="Castelle C.J."/>
            <person name="Probst A.J."/>
            <person name="Thomas B.C."/>
            <person name="Singh A."/>
            <person name="Wilkins M.J."/>
            <person name="Karaoz U."/>
            <person name="Brodie E.L."/>
            <person name="Williams K.H."/>
            <person name="Hubbard S.S."/>
            <person name="Banfield J.F."/>
        </authorList>
    </citation>
    <scope>NUCLEOTIDE SEQUENCE [LARGE SCALE GENOMIC DNA]</scope>
</reference>
<organism evidence="2 3">
    <name type="scientific">Candidatus Roizmanbacteria bacterium RIFCSPLOWO2_01_FULL_35_13</name>
    <dbReference type="NCBI Taxonomy" id="1802055"/>
    <lineage>
        <taxon>Bacteria</taxon>
        <taxon>Candidatus Roizmaniibacteriota</taxon>
    </lineage>
</organism>
<dbReference type="AlphaFoldDB" id="A0A1F7ICD6"/>
<proteinExistence type="predicted"/>
<dbReference type="Proteomes" id="UP000179270">
    <property type="component" value="Unassembled WGS sequence"/>
</dbReference>
<protein>
    <submittedName>
        <fullName evidence="2">Uncharacterized protein</fullName>
    </submittedName>
</protein>
<name>A0A1F7ICD6_9BACT</name>
<evidence type="ECO:0000256" key="1">
    <source>
        <dbReference type="SAM" id="Phobius"/>
    </source>
</evidence>
<feature type="transmembrane region" description="Helical" evidence="1">
    <location>
        <begin position="6"/>
        <end position="26"/>
    </location>
</feature>
<sequence length="170" mass="19775">MDEILIKINWIYFLGIIGALIVVAYYSGSRFSKIETDVGWIKDILKGLKIDIGNRDVGAFQKNSPVELSDKGVKFLNDSGMKKYIDERKNDFITQCKIKEDVNTAYDVQGYIFSLLDDWKFDESFEKQLKEYSYQQGISLEIMRRIGGIYLRNLCLEEMNLNKKDIDNKI</sequence>
<accession>A0A1F7ICD6</accession>
<keyword evidence="1" id="KW-0472">Membrane</keyword>